<keyword evidence="1" id="KW-0472">Membrane</keyword>
<evidence type="ECO:0000313" key="2">
    <source>
        <dbReference type="EMBL" id="MUN28288.1"/>
    </source>
</evidence>
<dbReference type="AlphaFoldDB" id="A0A6A9QKP6"/>
<name>A0A6A9QKP6_SULME</name>
<dbReference type="RefSeq" id="WP_156016180.1">
    <property type="nucleotide sequence ID" value="NZ_WGGD01000005.1"/>
</dbReference>
<keyword evidence="3" id="KW-1185">Reference proteome</keyword>
<proteinExistence type="predicted"/>
<feature type="transmembrane region" description="Helical" evidence="1">
    <location>
        <begin position="149"/>
        <end position="167"/>
    </location>
</feature>
<organism evidence="2 3">
    <name type="scientific">Sulfuracidifex metallicus DSM 6482 = JCM 9184</name>
    <dbReference type="NCBI Taxonomy" id="523847"/>
    <lineage>
        <taxon>Archaea</taxon>
        <taxon>Thermoproteota</taxon>
        <taxon>Thermoprotei</taxon>
        <taxon>Sulfolobales</taxon>
        <taxon>Sulfolobaceae</taxon>
        <taxon>Sulfuracidifex</taxon>
    </lineage>
</organism>
<evidence type="ECO:0000256" key="1">
    <source>
        <dbReference type="SAM" id="Phobius"/>
    </source>
</evidence>
<dbReference type="EMBL" id="WGGD01000005">
    <property type="protein sequence ID" value="MUN28288.1"/>
    <property type="molecule type" value="Genomic_DNA"/>
</dbReference>
<reference evidence="2 3" key="1">
    <citation type="submission" date="2019-10" db="EMBL/GenBank/DDBJ databases">
        <title>Sequencing and Assembly of Multiple Reported Metal-Biooxidizing Members of the Extremely Thermoacidophilic Archaeal Family Sulfolobaceae.</title>
        <authorList>
            <person name="Counts J.A."/>
            <person name="Kelly R.M."/>
        </authorList>
    </citation>
    <scope>NUCLEOTIDE SEQUENCE [LARGE SCALE GENOMIC DNA]</scope>
    <source>
        <strain evidence="2 3">DSM 6482</strain>
    </source>
</reference>
<keyword evidence="1" id="KW-1133">Transmembrane helix</keyword>
<accession>A0A6A9QKP6</accession>
<sequence length="171" mass="19088">MKIVLYLVLTLMFSVSLLVDDTLALQCNQLNVANYNVSACFTDNSRNPISFNSSVSVNGIRLTFNSTITRINDNLTSGISVNGSLLLIEFYAIPPQGETLLIHVFFKNGNGTVLIRTYPPKANVTSFLQKLYNTTTASSHQGSRFNPEYLVLLFIIPLIVYVLLTYVNKRK</sequence>
<evidence type="ECO:0000313" key="3">
    <source>
        <dbReference type="Proteomes" id="UP000470772"/>
    </source>
</evidence>
<keyword evidence="1" id="KW-0812">Transmembrane</keyword>
<protein>
    <submittedName>
        <fullName evidence="2">Uncharacterized protein</fullName>
    </submittedName>
</protein>
<dbReference type="Proteomes" id="UP000470772">
    <property type="component" value="Unassembled WGS sequence"/>
</dbReference>
<comment type="caution">
    <text evidence="2">The sequence shown here is derived from an EMBL/GenBank/DDBJ whole genome shotgun (WGS) entry which is preliminary data.</text>
</comment>
<gene>
    <name evidence="2" type="ORF">GC250_02135</name>
</gene>